<dbReference type="AlphaFoldDB" id="A0A2P5XH44"/>
<name>A0A2P5XH44_GOSBA</name>
<feature type="compositionally biased region" description="Polar residues" evidence="1">
    <location>
        <begin position="49"/>
        <end position="81"/>
    </location>
</feature>
<evidence type="ECO:0000313" key="3">
    <source>
        <dbReference type="Proteomes" id="UP000239757"/>
    </source>
</evidence>
<evidence type="ECO:0000256" key="1">
    <source>
        <dbReference type="SAM" id="MobiDB-lite"/>
    </source>
</evidence>
<gene>
    <name evidence="2" type="ORF">GOBAR_AA18059</name>
</gene>
<sequence length="202" mass="23078">MQESVVSKGKVDESHSKQKTELTLRVGDDTITLQAHDSVKISSNKDDSINSVNKTNHGIQSSLQETLSKNTNKPRSGLYANNGTIHESRMLQIEELHEWRTYVKKEQKQHFVELKDRTNQFKVGDQVLLDKIDPRVVTSKPNTSGTTPFTVLNVFPYGTVKVTHSKFGTFKVNSTRLKPYFEVRTDSKREEFQLLKPTRPCE</sequence>
<feature type="compositionally biased region" description="Basic and acidic residues" evidence="1">
    <location>
        <begin position="9"/>
        <end position="27"/>
    </location>
</feature>
<dbReference type="Proteomes" id="UP000239757">
    <property type="component" value="Unassembled WGS sequence"/>
</dbReference>
<organism evidence="2 3">
    <name type="scientific">Gossypium barbadense</name>
    <name type="common">Sea Island cotton</name>
    <name type="synonym">Hibiscus barbadensis</name>
    <dbReference type="NCBI Taxonomy" id="3634"/>
    <lineage>
        <taxon>Eukaryota</taxon>
        <taxon>Viridiplantae</taxon>
        <taxon>Streptophyta</taxon>
        <taxon>Embryophyta</taxon>
        <taxon>Tracheophyta</taxon>
        <taxon>Spermatophyta</taxon>
        <taxon>Magnoliopsida</taxon>
        <taxon>eudicotyledons</taxon>
        <taxon>Gunneridae</taxon>
        <taxon>Pentapetalae</taxon>
        <taxon>rosids</taxon>
        <taxon>malvids</taxon>
        <taxon>Malvales</taxon>
        <taxon>Malvaceae</taxon>
        <taxon>Malvoideae</taxon>
        <taxon>Gossypium</taxon>
    </lineage>
</organism>
<proteinExistence type="predicted"/>
<dbReference type="EMBL" id="KZ664893">
    <property type="protein sequence ID" value="PPS02604.1"/>
    <property type="molecule type" value="Genomic_DNA"/>
</dbReference>
<feature type="region of interest" description="Disordered" evidence="1">
    <location>
        <begin position="1"/>
        <end position="27"/>
    </location>
</feature>
<feature type="region of interest" description="Disordered" evidence="1">
    <location>
        <begin position="43"/>
        <end position="81"/>
    </location>
</feature>
<evidence type="ECO:0000313" key="2">
    <source>
        <dbReference type="EMBL" id="PPS02604.1"/>
    </source>
</evidence>
<reference evidence="2 3" key="1">
    <citation type="submission" date="2015-01" db="EMBL/GenBank/DDBJ databases">
        <title>Genome of allotetraploid Gossypium barbadense reveals genomic plasticity and fiber elongation in cotton evolution.</title>
        <authorList>
            <person name="Chen X."/>
            <person name="Liu X."/>
            <person name="Zhao B."/>
            <person name="Zheng H."/>
            <person name="Hu Y."/>
            <person name="Lu G."/>
            <person name="Yang C."/>
            <person name="Chen J."/>
            <person name="Shan C."/>
            <person name="Zhang L."/>
            <person name="Zhou Y."/>
            <person name="Wang L."/>
            <person name="Guo W."/>
            <person name="Bai Y."/>
            <person name="Ruan J."/>
            <person name="Shangguan X."/>
            <person name="Mao Y."/>
            <person name="Jiang J."/>
            <person name="Zhu Y."/>
            <person name="Lei J."/>
            <person name="Kang H."/>
            <person name="Chen S."/>
            <person name="He X."/>
            <person name="Wang R."/>
            <person name="Wang Y."/>
            <person name="Chen J."/>
            <person name="Wang L."/>
            <person name="Yu S."/>
            <person name="Wang B."/>
            <person name="Wei J."/>
            <person name="Song S."/>
            <person name="Lu X."/>
            <person name="Gao Z."/>
            <person name="Gu W."/>
            <person name="Deng X."/>
            <person name="Ma D."/>
            <person name="Wang S."/>
            <person name="Liang W."/>
            <person name="Fang L."/>
            <person name="Cai C."/>
            <person name="Zhu X."/>
            <person name="Zhou B."/>
            <person name="Zhang Y."/>
            <person name="Chen Z."/>
            <person name="Xu S."/>
            <person name="Zhu R."/>
            <person name="Wang S."/>
            <person name="Zhang T."/>
            <person name="Zhao G."/>
        </authorList>
    </citation>
    <scope>NUCLEOTIDE SEQUENCE [LARGE SCALE GENOMIC DNA]</scope>
    <source>
        <strain evidence="3">cv. Xinhai21</strain>
        <tissue evidence="2">Leaf</tissue>
    </source>
</reference>
<protein>
    <submittedName>
        <fullName evidence="2">Uncharacterized protein</fullName>
    </submittedName>
</protein>
<dbReference type="OrthoDB" id="1094981at2759"/>
<accession>A0A2P5XH44</accession>